<evidence type="ECO:0000313" key="3">
    <source>
        <dbReference type="EMBL" id="ABM05333.1"/>
    </source>
</evidence>
<evidence type="ECO:0000256" key="1">
    <source>
        <dbReference type="PROSITE-ProRule" id="PRU00464"/>
    </source>
</evidence>
<name>A1T0R8_PSYIN</name>
<evidence type="ECO:0000259" key="2">
    <source>
        <dbReference type="PROSITE" id="PS51084"/>
    </source>
</evidence>
<dbReference type="GO" id="GO:0003824">
    <property type="term" value="F:catalytic activity"/>
    <property type="evidence" value="ECO:0007669"/>
    <property type="project" value="InterPro"/>
</dbReference>
<dbReference type="Proteomes" id="UP000000639">
    <property type="component" value="Chromosome"/>
</dbReference>
<dbReference type="Gene3D" id="3.30.428.10">
    <property type="entry name" value="HIT-like"/>
    <property type="match status" value="1"/>
</dbReference>
<dbReference type="OrthoDB" id="9799145at2"/>
<dbReference type="HOGENOM" id="CLU_123330_0_0_6"/>
<dbReference type="InterPro" id="IPR026026">
    <property type="entry name" value="HIT_Hint"/>
</dbReference>
<sequence>MSIELDQNLQKDCYKLAESEDYLWLLLNNRYFLWMIIVPNTAQTELYRLTEQEQQKLTQQSNMISEFITQNFACDKLNVASIGNIVAQIHLHIIARTTTDLCWPGVVWGTEHKAPYPIDAVLEIQTKLQQFCLDKNITGYHFSAPEIKAVQ</sequence>
<dbReference type="InterPro" id="IPR036265">
    <property type="entry name" value="HIT-like_sf"/>
</dbReference>
<protein>
    <submittedName>
        <fullName evidence="3">Histidine triad (HIT) protein</fullName>
    </submittedName>
</protein>
<dbReference type="RefSeq" id="WP_011771881.1">
    <property type="nucleotide sequence ID" value="NC_008709.1"/>
</dbReference>
<feature type="domain" description="HIT" evidence="2">
    <location>
        <begin position="35"/>
        <end position="103"/>
    </location>
</feature>
<reference evidence="3 4" key="1">
    <citation type="submission" date="2007-01" db="EMBL/GenBank/DDBJ databases">
        <title>Complete sequence of Psychromonas ingrahamii 37.</title>
        <authorList>
            <consortium name="US DOE Joint Genome Institute"/>
            <person name="Copeland A."/>
            <person name="Lucas S."/>
            <person name="Lapidus A."/>
            <person name="Barry K."/>
            <person name="Detter J.C."/>
            <person name="Glavina del Rio T."/>
            <person name="Hammon N."/>
            <person name="Israni S."/>
            <person name="Dalin E."/>
            <person name="Tice H."/>
            <person name="Pitluck S."/>
            <person name="Thompson L.S."/>
            <person name="Brettin T."/>
            <person name="Bruce D."/>
            <person name="Han C."/>
            <person name="Tapia R."/>
            <person name="Schmutz J."/>
            <person name="Larimer F."/>
            <person name="Land M."/>
            <person name="Hauser L."/>
            <person name="Kyrpides N."/>
            <person name="Ivanova N."/>
            <person name="Staley J."/>
            <person name="Richardson P."/>
        </authorList>
    </citation>
    <scope>NUCLEOTIDE SEQUENCE [LARGE SCALE GENOMIC DNA]</scope>
    <source>
        <strain evidence="3 4">37</strain>
    </source>
</reference>
<gene>
    <name evidence="3" type="ordered locus">Ping_3650</name>
</gene>
<dbReference type="AlphaFoldDB" id="A1T0R8"/>
<organism evidence="3 4">
    <name type="scientific">Psychromonas ingrahamii (strain DSM 17664 / CCUG 51855 / 37)</name>
    <dbReference type="NCBI Taxonomy" id="357804"/>
    <lineage>
        <taxon>Bacteria</taxon>
        <taxon>Pseudomonadati</taxon>
        <taxon>Pseudomonadota</taxon>
        <taxon>Gammaproteobacteria</taxon>
        <taxon>Alteromonadales</taxon>
        <taxon>Psychromonadaceae</taxon>
        <taxon>Psychromonas</taxon>
    </lineage>
</organism>
<keyword evidence="4" id="KW-1185">Reference proteome</keyword>
<dbReference type="eggNOG" id="COG0537">
    <property type="taxonomic scope" value="Bacteria"/>
</dbReference>
<comment type="caution">
    <text evidence="1">Lacks conserved residue(s) required for the propagation of feature annotation.</text>
</comment>
<dbReference type="EMBL" id="CP000510">
    <property type="protein sequence ID" value="ABM05333.1"/>
    <property type="molecule type" value="Genomic_DNA"/>
</dbReference>
<dbReference type="PROSITE" id="PS51084">
    <property type="entry name" value="HIT_2"/>
    <property type="match status" value="1"/>
</dbReference>
<dbReference type="PIRSF" id="PIRSF000714">
    <property type="entry name" value="HIT"/>
    <property type="match status" value="1"/>
</dbReference>
<dbReference type="Pfam" id="PF01230">
    <property type="entry name" value="HIT"/>
    <property type="match status" value="1"/>
</dbReference>
<proteinExistence type="predicted"/>
<dbReference type="STRING" id="357804.Ping_3650"/>
<evidence type="ECO:0000313" key="4">
    <source>
        <dbReference type="Proteomes" id="UP000000639"/>
    </source>
</evidence>
<dbReference type="InterPro" id="IPR011146">
    <property type="entry name" value="HIT-like"/>
</dbReference>
<dbReference type="KEGG" id="pin:Ping_3650"/>
<accession>A1T0R8</accession>
<dbReference type="SUPFAM" id="SSF54197">
    <property type="entry name" value="HIT-like"/>
    <property type="match status" value="1"/>
</dbReference>